<keyword evidence="2 4" id="KW-0238">DNA-binding</keyword>
<evidence type="ECO:0000313" key="8">
    <source>
        <dbReference type="Proteomes" id="UP000319502"/>
    </source>
</evidence>
<protein>
    <submittedName>
        <fullName evidence="7">Fis family transcriptional regulator</fullName>
    </submittedName>
</protein>
<dbReference type="Gene3D" id="1.10.443.10">
    <property type="entry name" value="Intergrase catalytic core"/>
    <property type="match status" value="1"/>
</dbReference>
<organism evidence="7 8">
    <name type="scientific">Denitromonas halophila</name>
    <dbReference type="NCBI Taxonomy" id="1629404"/>
    <lineage>
        <taxon>Bacteria</taxon>
        <taxon>Pseudomonadati</taxon>
        <taxon>Pseudomonadota</taxon>
        <taxon>Betaproteobacteria</taxon>
        <taxon>Rhodocyclales</taxon>
        <taxon>Zoogloeaceae</taxon>
        <taxon>Denitromonas</taxon>
    </lineage>
</organism>
<keyword evidence="1" id="KW-0229">DNA integration</keyword>
<dbReference type="OrthoDB" id="5394387at2"/>
<dbReference type="Gene3D" id="1.10.150.130">
    <property type="match status" value="1"/>
</dbReference>
<dbReference type="EMBL" id="VMNK01000010">
    <property type="protein sequence ID" value="TVO55925.1"/>
    <property type="molecule type" value="Genomic_DNA"/>
</dbReference>
<evidence type="ECO:0000259" key="6">
    <source>
        <dbReference type="PROSITE" id="PS51900"/>
    </source>
</evidence>
<evidence type="ECO:0000313" key="7">
    <source>
        <dbReference type="EMBL" id="TVO55925.1"/>
    </source>
</evidence>
<sequence>MKGHGWKSELVELLAESGRRSAPQKGRMKPVSDRTTDARQAVLFQAFRQLHEMGYAIKSIYALREKHIEALVSRWDDEGLSASTLQNRISHLRTLAQWLGKGGMVRPSHEYVTDSARVRRSGVATYDHSWSAAGVDVEGVLAMVSAMDDYVGFQLRLCHAFYLRREEAVMFRPHRADKGDRIEVLDGTKGGRMRIVPLTTDYQRRVLDEAKSRVRSRNGHVGDPNRNLKQALNRFSYVLRRCGVSKEALGVTPHGLRHQGLNDTFESLAGIPSPIRCADPARVLAAADPDKVDHARQVVAEIAGHSRLSISGSYIGGLRGRKVELSPAQRKQMEGWSRLFQLHGRSDLSESERAEKLRLIRTLGVRSMAAEADALEAAGDGRRDERQEQCAGERHVDVFG</sequence>
<dbReference type="Pfam" id="PF12835">
    <property type="entry name" value="Integrase_1"/>
    <property type="match status" value="1"/>
</dbReference>
<dbReference type="PROSITE" id="PS51900">
    <property type="entry name" value="CB"/>
    <property type="match status" value="1"/>
</dbReference>
<feature type="compositionally biased region" description="Basic and acidic residues" evidence="5">
    <location>
        <begin position="379"/>
        <end position="400"/>
    </location>
</feature>
<keyword evidence="3" id="KW-0233">DNA recombination</keyword>
<keyword evidence="8" id="KW-1185">Reference proteome</keyword>
<dbReference type="RefSeq" id="WP_144309834.1">
    <property type="nucleotide sequence ID" value="NZ_VMNK01000010.1"/>
</dbReference>
<name>A0A557QSN2_9RHOO</name>
<evidence type="ECO:0000256" key="2">
    <source>
        <dbReference type="ARBA" id="ARBA00023125"/>
    </source>
</evidence>
<dbReference type="InterPro" id="IPR044068">
    <property type="entry name" value="CB"/>
</dbReference>
<dbReference type="GO" id="GO:0003677">
    <property type="term" value="F:DNA binding"/>
    <property type="evidence" value="ECO:0007669"/>
    <property type="project" value="UniProtKB-UniRule"/>
</dbReference>
<dbReference type="SUPFAM" id="SSF56349">
    <property type="entry name" value="DNA breaking-rejoining enzymes"/>
    <property type="match status" value="1"/>
</dbReference>
<evidence type="ECO:0000256" key="4">
    <source>
        <dbReference type="PROSITE-ProRule" id="PRU01248"/>
    </source>
</evidence>
<evidence type="ECO:0000256" key="3">
    <source>
        <dbReference type="ARBA" id="ARBA00023172"/>
    </source>
</evidence>
<dbReference type="InterPro" id="IPR024456">
    <property type="entry name" value="Integrase_catalytic_putative"/>
</dbReference>
<proteinExistence type="predicted"/>
<reference evidence="7 8" key="1">
    <citation type="submission" date="2019-07" db="EMBL/GenBank/DDBJ databases">
        <title>The pathways for chlorine oxyanion respiration interact through the shared metabolite chlorate.</title>
        <authorList>
            <person name="Barnum T.P."/>
            <person name="Cheng Y."/>
            <person name="Hill K.A."/>
            <person name="Lucas L.N."/>
            <person name="Carlson H.K."/>
            <person name="Coates J.D."/>
        </authorList>
    </citation>
    <scope>NUCLEOTIDE SEQUENCE [LARGE SCALE GENOMIC DNA]</scope>
    <source>
        <strain evidence="7 8">SFB-3</strain>
    </source>
</reference>
<dbReference type="Pfam" id="PF12834">
    <property type="entry name" value="Phage_int_SAM_2"/>
    <property type="match status" value="1"/>
</dbReference>
<dbReference type="Proteomes" id="UP000319502">
    <property type="component" value="Unassembled WGS sequence"/>
</dbReference>
<evidence type="ECO:0000256" key="1">
    <source>
        <dbReference type="ARBA" id="ARBA00022908"/>
    </source>
</evidence>
<dbReference type="GO" id="GO:0015074">
    <property type="term" value="P:DNA integration"/>
    <property type="evidence" value="ECO:0007669"/>
    <property type="project" value="UniProtKB-KW"/>
</dbReference>
<feature type="region of interest" description="Disordered" evidence="5">
    <location>
        <begin position="377"/>
        <end position="400"/>
    </location>
</feature>
<dbReference type="AlphaFoldDB" id="A0A557QSN2"/>
<feature type="domain" description="Core-binding (CB)" evidence="6">
    <location>
        <begin position="1"/>
        <end position="100"/>
    </location>
</feature>
<dbReference type="InterPro" id="IPR013762">
    <property type="entry name" value="Integrase-like_cat_sf"/>
</dbReference>
<accession>A0A557QSN2</accession>
<dbReference type="InterPro" id="IPR024457">
    <property type="entry name" value="Putative_integrase_N"/>
</dbReference>
<dbReference type="InterPro" id="IPR011010">
    <property type="entry name" value="DNA_brk_join_enz"/>
</dbReference>
<comment type="caution">
    <text evidence="7">The sequence shown here is derived from an EMBL/GenBank/DDBJ whole genome shotgun (WGS) entry which is preliminary data.</text>
</comment>
<evidence type="ECO:0000256" key="5">
    <source>
        <dbReference type="SAM" id="MobiDB-lite"/>
    </source>
</evidence>
<dbReference type="InterPro" id="IPR010998">
    <property type="entry name" value="Integrase_recombinase_N"/>
</dbReference>
<dbReference type="GO" id="GO:0006310">
    <property type="term" value="P:DNA recombination"/>
    <property type="evidence" value="ECO:0007669"/>
    <property type="project" value="UniProtKB-KW"/>
</dbReference>
<gene>
    <name evidence="7" type="ORF">FHP91_11995</name>
</gene>